<dbReference type="OrthoDB" id="5287431at2"/>
<comment type="similarity">
    <text evidence="3">Belongs to the prokaryotic molybdopterin-containing oxidoreductase family.</text>
</comment>
<dbReference type="Gene3D" id="3.40.50.740">
    <property type="match status" value="1"/>
</dbReference>
<evidence type="ECO:0000256" key="6">
    <source>
        <dbReference type="ARBA" id="ARBA00022723"/>
    </source>
</evidence>
<dbReference type="PIRSF" id="PIRSF000144">
    <property type="entry name" value="CbbBc"/>
    <property type="match status" value="1"/>
</dbReference>
<keyword evidence="4" id="KW-0004">4Fe-4S</keyword>
<dbReference type="InterPro" id="IPR006656">
    <property type="entry name" value="Mopterin_OxRdtase"/>
</dbReference>
<feature type="domain" description="Molybdopterin oxidoreductase" evidence="11">
    <location>
        <begin position="110"/>
        <end position="489"/>
    </location>
</feature>
<evidence type="ECO:0000313" key="13">
    <source>
        <dbReference type="EMBL" id="RWX78317.1"/>
    </source>
</evidence>
<evidence type="ECO:0000256" key="10">
    <source>
        <dbReference type="SAM" id="MobiDB-lite"/>
    </source>
</evidence>
<protein>
    <submittedName>
        <fullName evidence="13">FdhF/YdeP family oxidoreductase</fullName>
    </submittedName>
</protein>
<dbReference type="CDD" id="cd02787">
    <property type="entry name" value="MopB_CT_ydeP"/>
    <property type="match status" value="1"/>
</dbReference>
<keyword evidence="7" id="KW-0560">Oxidoreductase</keyword>
<evidence type="ECO:0000256" key="9">
    <source>
        <dbReference type="ARBA" id="ARBA00023014"/>
    </source>
</evidence>
<proteinExistence type="inferred from homology"/>
<feature type="region of interest" description="Disordered" evidence="10">
    <location>
        <begin position="762"/>
        <end position="787"/>
    </location>
</feature>
<dbReference type="GO" id="GO:0016020">
    <property type="term" value="C:membrane"/>
    <property type="evidence" value="ECO:0007669"/>
    <property type="project" value="TreeGrafter"/>
</dbReference>
<feature type="domain" description="Molybdopterin dinucleotide-binding" evidence="12">
    <location>
        <begin position="646"/>
        <end position="754"/>
    </location>
</feature>
<gene>
    <name evidence="13" type="ORF">EPK99_06730</name>
</gene>
<dbReference type="GO" id="GO:0008863">
    <property type="term" value="F:formate dehydrogenase (NAD+) activity"/>
    <property type="evidence" value="ECO:0007669"/>
    <property type="project" value="InterPro"/>
</dbReference>
<evidence type="ECO:0000313" key="14">
    <source>
        <dbReference type="Proteomes" id="UP000287687"/>
    </source>
</evidence>
<sequence>MAEGRKSAPEQQSAGGWGALNAVERHLGKQQILLKGNRALLSMNKPGGFDCPSCAWPDPDKPHFAEYCENGAKAVAWEATKKRTGPDFFAEHTVEELKSWTDHDLEDHGRLTHPMRYDAAADKYYPVEWETALADIGERLRKLDPKRVNFYTSGRTSNEAAFLWQLHGRLFGTNNFPDCSDMCHMTTTVALPQSIGIGKGTVTLEDWEHCDALFIIGQNPGTNSPRMMTNLHGMAKRGVPIVAFNPLKERALVRFSDPQSPVEMLTGKGQKISSSYFQLRTGGDIMAMQGICKAVIAADDAAQEQGRPRVLDVAFLAEHTHGFEEFAEFVRNLVWDEIEHYTALSRNEIEHAADIYMKAERVIVCWGMGITQHKHGGDAMHQILNLLFLRGNVGRLGAGPCPIRGHSNVQGDRTVGINKTPTEAFLSKLDQAFGFRSPREHGHDTAECCEAILRGEVDAFLAMGGNFFRAIPDIERIAEKVPQIGLTVHVATKLNRSHLIHGKNAYILPALGRTELDMQNGQAQTITVEDSFSMVHGSTGMLAPASEHCRSEPWIIANLAKATVADRAVIDWDGMTADYDRIRDKIEEVFPDQFTDFNQRIGKPGGFKLPNSASERVWNTPTGKANFLFNPDIKDQNDDNPEHPHLQLMTLRSHDQFNTTIYSNNDRYRGVSGERMVVFMNEQDMAELGLSEGSMVEFTCATDVGTLRRVSGFKVVAYDVPKGCCGAYYPETNALLPLSHRDEGSNTPAAKSVPVIITRVEPGEPASSKPEVPVSRPAIPNPLTPAV</sequence>
<dbReference type="Pfam" id="PF01568">
    <property type="entry name" value="Molydop_binding"/>
    <property type="match status" value="1"/>
</dbReference>
<dbReference type="SUPFAM" id="SSF50692">
    <property type="entry name" value="ADC-like"/>
    <property type="match status" value="1"/>
</dbReference>
<keyword evidence="6" id="KW-0479">Metal-binding</keyword>
<name>A0A444LHE2_9HYPH</name>
<accession>A0A444LHE2</accession>
<evidence type="ECO:0000256" key="3">
    <source>
        <dbReference type="ARBA" id="ARBA00010312"/>
    </source>
</evidence>
<organism evidence="13 14">
    <name type="scientific">Neorhizobium lilium</name>
    <dbReference type="NCBI Taxonomy" id="2503024"/>
    <lineage>
        <taxon>Bacteria</taxon>
        <taxon>Pseudomonadati</taxon>
        <taxon>Pseudomonadota</taxon>
        <taxon>Alphaproteobacteria</taxon>
        <taxon>Hyphomicrobiales</taxon>
        <taxon>Rhizobiaceae</taxon>
        <taxon>Rhizobium/Agrobacterium group</taxon>
        <taxon>Neorhizobium</taxon>
    </lineage>
</organism>
<dbReference type="Proteomes" id="UP000287687">
    <property type="component" value="Unassembled WGS sequence"/>
</dbReference>
<dbReference type="InterPro" id="IPR009010">
    <property type="entry name" value="Asp_de-COase-like_dom_sf"/>
</dbReference>
<dbReference type="GO" id="GO:1990204">
    <property type="term" value="C:oxidoreductase complex"/>
    <property type="evidence" value="ECO:0007669"/>
    <property type="project" value="UniProtKB-ARBA"/>
</dbReference>
<dbReference type="InterPro" id="IPR041953">
    <property type="entry name" value="YdeP_MopB"/>
</dbReference>
<evidence type="ECO:0000259" key="12">
    <source>
        <dbReference type="Pfam" id="PF01568"/>
    </source>
</evidence>
<dbReference type="GO" id="GO:0043546">
    <property type="term" value="F:molybdopterin cofactor binding"/>
    <property type="evidence" value="ECO:0007669"/>
    <property type="project" value="InterPro"/>
</dbReference>
<dbReference type="GO" id="GO:0051539">
    <property type="term" value="F:4 iron, 4 sulfur cluster binding"/>
    <property type="evidence" value="ECO:0007669"/>
    <property type="project" value="UniProtKB-KW"/>
</dbReference>
<dbReference type="RefSeq" id="WP_128442295.1">
    <property type="nucleotide sequence ID" value="NZ_SBIP01000002.1"/>
</dbReference>
<keyword evidence="14" id="KW-1185">Reference proteome</keyword>
<evidence type="ECO:0000256" key="5">
    <source>
        <dbReference type="ARBA" id="ARBA00022505"/>
    </source>
</evidence>
<dbReference type="NCBIfam" id="TIGR01701">
    <property type="entry name" value="Fdhalpha-like"/>
    <property type="match status" value="1"/>
</dbReference>
<reference evidence="13 14" key="1">
    <citation type="submission" date="2019-01" db="EMBL/GenBank/DDBJ databases">
        <title>The draft genome of Rhizobium sp. 24NR.</title>
        <authorList>
            <person name="Liu L."/>
            <person name="Liang L."/>
            <person name="Shi S."/>
            <person name="Xu L."/>
            <person name="Wang X."/>
            <person name="Li L."/>
            <person name="Zhang X."/>
        </authorList>
    </citation>
    <scope>NUCLEOTIDE SEQUENCE [LARGE SCALE GENOMIC DNA]</scope>
    <source>
        <strain evidence="13 14">24NR</strain>
    </source>
</reference>
<evidence type="ECO:0000256" key="1">
    <source>
        <dbReference type="ARBA" id="ARBA00001942"/>
    </source>
</evidence>
<comment type="caution">
    <text evidence="13">The sequence shown here is derived from an EMBL/GenBank/DDBJ whole genome shotgun (WGS) entry which is preliminary data.</text>
</comment>
<dbReference type="PANTHER" id="PTHR43105:SF4">
    <property type="entry name" value="PROTEIN YDEP"/>
    <property type="match status" value="1"/>
</dbReference>
<dbReference type="InterPro" id="IPR010046">
    <property type="entry name" value="Mopterin_OxRdtse_a_bac"/>
</dbReference>
<comment type="cofactor">
    <cofactor evidence="2">
        <name>[4Fe-4S] cluster</name>
        <dbReference type="ChEBI" id="CHEBI:49883"/>
    </cofactor>
</comment>
<dbReference type="InterPro" id="IPR050123">
    <property type="entry name" value="Prok_molybdopt-oxidoreductase"/>
</dbReference>
<dbReference type="InterPro" id="IPR006657">
    <property type="entry name" value="MoPterin_dinucl-bd_dom"/>
</dbReference>
<keyword evidence="8" id="KW-0408">Iron</keyword>
<evidence type="ECO:0000259" key="11">
    <source>
        <dbReference type="Pfam" id="PF00384"/>
    </source>
</evidence>
<dbReference type="GO" id="GO:0030151">
    <property type="term" value="F:molybdenum ion binding"/>
    <property type="evidence" value="ECO:0007669"/>
    <property type="project" value="InterPro"/>
</dbReference>
<dbReference type="SUPFAM" id="SSF53706">
    <property type="entry name" value="Formate dehydrogenase/DMSO reductase, domains 1-3"/>
    <property type="match status" value="1"/>
</dbReference>
<dbReference type="Gene3D" id="3.40.228.10">
    <property type="entry name" value="Dimethylsulfoxide Reductase, domain 2"/>
    <property type="match status" value="1"/>
</dbReference>
<evidence type="ECO:0000256" key="8">
    <source>
        <dbReference type="ARBA" id="ARBA00023004"/>
    </source>
</evidence>
<evidence type="ECO:0000256" key="2">
    <source>
        <dbReference type="ARBA" id="ARBA00001966"/>
    </source>
</evidence>
<dbReference type="Pfam" id="PF00384">
    <property type="entry name" value="Molybdopterin"/>
    <property type="match status" value="1"/>
</dbReference>
<evidence type="ECO:0000256" key="4">
    <source>
        <dbReference type="ARBA" id="ARBA00022485"/>
    </source>
</evidence>
<comment type="cofactor">
    <cofactor evidence="1">
        <name>Mo-bis(molybdopterin guanine dinucleotide)</name>
        <dbReference type="ChEBI" id="CHEBI:60539"/>
    </cofactor>
</comment>
<keyword evidence="9" id="KW-0411">Iron-sulfur</keyword>
<dbReference type="EMBL" id="SBIP01000002">
    <property type="protein sequence ID" value="RWX78317.1"/>
    <property type="molecule type" value="Genomic_DNA"/>
</dbReference>
<keyword evidence="5" id="KW-0500">Molybdenum</keyword>
<dbReference type="AlphaFoldDB" id="A0A444LHE2"/>
<evidence type="ECO:0000256" key="7">
    <source>
        <dbReference type="ARBA" id="ARBA00023002"/>
    </source>
</evidence>
<dbReference type="GO" id="GO:0045333">
    <property type="term" value="P:cellular respiration"/>
    <property type="evidence" value="ECO:0007669"/>
    <property type="project" value="UniProtKB-ARBA"/>
</dbReference>
<dbReference type="Gene3D" id="2.40.40.20">
    <property type="match status" value="1"/>
</dbReference>
<dbReference type="PANTHER" id="PTHR43105">
    <property type="entry name" value="RESPIRATORY NITRATE REDUCTASE"/>
    <property type="match status" value="1"/>
</dbReference>
<dbReference type="CDD" id="cd02767">
    <property type="entry name" value="MopB_ydeP"/>
    <property type="match status" value="1"/>
</dbReference>
<dbReference type="InterPro" id="IPR037951">
    <property type="entry name" value="MopB_CT_YdeP"/>
</dbReference>